<dbReference type="AlphaFoldDB" id="A0A6J2TS85"/>
<accession>A0A6J2TS85</accession>
<gene>
    <name evidence="9" type="primary">LOC115626699</name>
</gene>
<dbReference type="PANTHER" id="PTHR21490:SF2">
    <property type="entry name" value="ENKURIN DOMAIN-CONTAINING PROTEIN 1"/>
    <property type="match status" value="1"/>
</dbReference>
<evidence type="ECO:0000256" key="5">
    <source>
        <dbReference type="ARBA" id="ARBA00023273"/>
    </source>
</evidence>
<feature type="region of interest" description="Disordered" evidence="6">
    <location>
        <begin position="111"/>
        <end position="133"/>
    </location>
</feature>
<dbReference type="OrthoDB" id="10264920at2759"/>
<keyword evidence="5" id="KW-0966">Cell projection</keyword>
<evidence type="ECO:0000259" key="7">
    <source>
        <dbReference type="PROSITE" id="PS51665"/>
    </source>
</evidence>
<feature type="compositionally biased region" description="Polar residues" evidence="6">
    <location>
        <begin position="263"/>
        <end position="272"/>
    </location>
</feature>
<reference evidence="9" key="1">
    <citation type="submission" date="2025-08" db="UniProtKB">
        <authorList>
            <consortium name="RefSeq"/>
        </authorList>
    </citation>
    <scope>IDENTIFICATION</scope>
    <source>
        <strain evidence="9">11010-0011.00</strain>
        <tissue evidence="9">Whole body</tissue>
    </source>
</reference>
<dbReference type="PANTHER" id="PTHR21490">
    <property type="entry name" value="ENKURIN-RELATED"/>
    <property type="match status" value="1"/>
</dbReference>
<dbReference type="GO" id="GO:0005881">
    <property type="term" value="C:cytoplasmic microtubule"/>
    <property type="evidence" value="ECO:0007669"/>
    <property type="project" value="TreeGrafter"/>
</dbReference>
<dbReference type="GeneID" id="115626699"/>
<comment type="subcellular location">
    <subcellularLocation>
        <location evidence="1">Cell projection</location>
        <location evidence="1">Cilium</location>
    </subcellularLocation>
    <subcellularLocation>
        <location evidence="2">Cytoplasm</location>
        <location evidence="2">Cytoskeleton</location>
    </subcellularLocation>
</comment>
<keyword evidence="4" id="KW-0206">Cytoskeleton</keyword>
<dbReference type="GO" id="GO:0005929">
    <property type="term" value="C:cilium"/>
    <property type="evidence" value="ECO:0007669"/>
    <property type="project" value="UniProtKB-SubCell"/>
</dbReference>
<feature type="region of interest" description="Disordered" evidence="6">
    <location>
        <begin position="146"/>
        <end position="203"/>
    </location>
</feature>
<evidence type="ECO:0000256" key="6">
    <source>
        <dbReference type="SAM" id="MobiDB-lite"/>
    </source>
</evidence>
<feature type="compositionally biased region" description="Basic and acidic residues" evidence="6">
    <location>
        <begin position="244"/>
        <end position="261"/>
    </location>
</feature>
<evidence type="ECO:0000256" key="4">
    <source>
        <dbReference type="ARBA" id="ARBA00023212"/>
    </source>
</evidence>
<dbReference type="InterPro" id="IPR052102">
    <property type="entry name" value="Enkurin_domain-protein"/>
</dbReference>
<keyword evidence="8" id="KW-1185">Reference proteome</keyword>
<dbReference type="InterPro" id="IPR027012">
    <property type="entry name" value="Enkurin_dom"/>
</dbReference>
<organism evidence="8 9">
    <name type="scientific">Drosophila lebanonensis</name>
    <name type="common">Fruit fly</name>
    <name type="synonym">Scaptodrosophila lebanonensis</name>
    <dbReference type="NCBI Taxonomy" id="7225"/>
    <lineage>
        <taxon>Eukaryota</taxon>
        <taxon>Metazoa</taxon>
        <taxon>Ecdysozoa</taxon>
        <taxon>Arthropoda</taxon>
        <taxon>Hexapoda</taxon>
        <taxon>Insecta</taxon>
        <taxon>Pterygota</taxon>
        <taxon>Neoptera</taxon>
        <taxon>Endopterygota</taxon>
        <taxon>Diptera</taxon>
        <taxon>Brachycera</taxon>
        <taxon>Muscomorpha</taxon>
        <taxon>Ephydroidea</taxon>
        <taxon>Drosophilidae</taxon>
        <taxon>Scaptodrosophila</taxon>
    </lineage>
</organism>
<feature type="compositionally biased region" description="Polar residues" evidence="6">
    <location>
        <begin position="216"/>
        <end position="236"/>
    </location>
</feature>
<feature type="compositionally biased region" description="Low complexity" evidence="6">
    <location>
        <begin position="190"/>
        <end position="203"/>
    </location>
</feature>
<proteinExistence type="predicted"/>
<evidence type="ECO:0000256" key="2">
    <source>
        <dbReference type="ARBA" id="ARBA00004245"/>
    </source>
</evidence>
<dbReference type="Proteomes" id="UP000504634">
    <property type="component" value="Unplaced"/>
</dbReference>
<protein>
    <submittedName>
        <fullName evidence="9">Uncharacterized protein LOC115626699</fullName>
    </submittedName>
</protein>
<feature type="region of interest" description="Disordered" evidence="6">
    <location>
        <begin position="216"/>
        <end position="272"/>
    </location>
</feature>
<evidence type="ECO:0000313" key="8">
    <source>
        <dbReference type="Proteomes" id="UP000504634"/>
    </source>
</evidence>
<evidence type="ECO:0000256" key="1">
    <source>
        <dbReference type="ARBA" id="ARBA00004138"/>
    </source>
</evidence>
<dbReference type="RefSeq" id="XP_030377988.1">
    <property type="nucleotide sequence ID" value="XM_030522128.1"/>
</dbReference>
<name>A0A6J2TS85_DROLE</name>
<feature type="compositionally biased region" description="Basic and acidic residues" evidence="6">
    <location>
        <begin position="149"/>
        <end position="158"/>
    </location>
</feature>
<evidence type="ECO:0000256" key="3">
    <source>
        <dbReference type="ARBA" id="ARBA00022490"/>
    </source>
</evidence>
<evidence type="ECO:0000313" key="9">
    <source>
        <dbReference type="RefSeq" id="XP_030377988.1"/>
    </source>
</evidence>
<sequence length="341" mass="38330">MSWNRGAERDFLTENKQNVRFYEKNTRVAAALNALRVPRWRPVVLHYPEKLRPHCAAAARKGRVALTDIETGLARCGLAYPYGLPQTTRKLQKMKQQPCQCHQWQMQQEQQDEEFRRTGGWSENAAEAQTDDIKDTNFLNKALKKCQSKTKDNIDTRSLRSQASRASRVSRESRRVAGGAEAGNDPAPPAEGQEAAAPLSARSSASINTLKSTATLKSSISRTSRATVKSQATIKSGMSKKTMPTKDHASGTSVPKEKHQVPTEVQTDTNGYTMLNAKERESALNEAHIKYNDLIQEYNRLPVSAATLRVRNRKIAIERELDDLDYTIHMFDQPNVCFTRN</sequence>
<dbReference type="Pfam" id="PF13864">
    <property type="entry name" value="Enkurin"/>
    <property type="match status" value="1"/>
</dbReference>
<feature type="domain" description="Enkurin" evidence="7">
    <location>
        <begin position="239"/>
        <end position="339"/>
    </location>
</feature>
<keyword evidence="3" id="KW-0963">Cytoplasm</keyword>
<dbReference type="PROSITE" id="PS51665">
    <property type="entry name" value="ENKURIN"/>
    <property type="match status" value="1"/>
</dbReference>